<organism evidence="6 7">
    <name type="scientific">Carnegiea gigantea</name>
    <dbReference type="NCBI Taxonomy" id="171969"/>
    <lineage>
        <taxon>Eukaryota</taxon>
        <taxon>Viridiplantae</taxon>
        <taxon>Streptophyta</taxon>
        <taxon>Embryophyta</taxon>
        <taxon>Tracheophyta</taxon>
        <taxon>Spermatophyta</taxon>
        <taxon>Magnoliopsida</taxon>
        <taxon>eudicotyledons</taxon>
        <taxon>Gunneridae</taxon>
        <taxon>Pentapetalae</taxon>
        <taxon>Caryophyllales</taxon>
        <taxon>Cactineae</taxon>
        <taxon>Cactaceae</taxon>
        <taxon>Cactoideae</taxon>
        <taxon>Echinocereeae</taxon>
        <taxon>Carnegiea</taxon>
    </lineage>
</organism>
<dbReference type="PANTHER" id="PTHR24296">
    <property type="entry name" value="CYTOCHROME P450"/>
    <property type="match status" value="1"/>
</dbReference>
<protein>
    <recommendedName>
        <fullName evidence="8">Cytochrome P450</fullName>
    </recommendedName>
</protein>
<evidence type="ECO:0008006" key="8">
    <source>
        <dbReference type="Google" id="ProtNLM"/>
    </source>
</evidence>
<evidence type="ECO:0000256" key="2">
    <source>
        <dbReference type="ARBA" id="ARBA00010617"/>
    </source>
</evidence>
<evidence type="ECO:0000256" key="5">
    <source>
        <dbReference type="ARBA" id="ARBA00023004"/>
    </source>
</evidence>
<dbReference type="GO" id="GO:0005506">
    <property type="term" value="F:iron ion binding"/>
    <property type="evidence" value="ECO:0007669"/>
    <property type="project" value="InterPro"/>
</dbReference>
<dbReference type="AlphaFoldDB" id="A0A9Q1QEG2"/>
<dbReference type="GO" id="GO:0004497">
    <property type="term" value="F:monooxygenase activity"/>
    <property type="evidence" value="ECO:0007669"/>
    <property type="project" value="InterPro"/>
</dbReference>
<proteinExistence type="inferred from homology"/>
<dbReference type="OrthoDB" id="1470350at2759"/>
<dbReference type="EMBL" id="JAKOGI010000250">
    <property type="protein sequence ID" value="KAJ8438556.1"/>
    <property type="molecule type" value="Genomic_DNA"/>
</dbReference>
<evidence type="ECO:0000256" key="1">
    <source>
        <dbReference type="ARBA" id="ARBA00001971"/>
    </source>
</evidence>
<comment type="caution">
    <text evidence="6">The sequence shown here is derived from an EMBL/GenBank/DDBJ whole genome shotgun (WGS) entry which is preliminary data.</text>
</comment>
<gene>
    <name evidence="6" type="ORF">Cgig2_024645</name>
</gene>
<evidence type="ECO:0000313" key="7">
    <source>
        <dbReference type="Proteomes" id="UP001153076"/>
    </source>
</evidence>
<accession>A0A9Q1QEG2</accession>
<dbReference type="Proteomes" id="UP001153076">
    <property type="component" value="Unassembled WGS sequence"/>
</dbReference>
<keyword evidence="5" id="KW-0408">Iron</keyword>
<dbReference type="InterPro" id="IPR036396">
    <property type="entry name" value="Cyt_P450_sf"/>
</dbReference>
<comment type="cofactor">
    <cofactor evidence="1">
        <name>heme</name>
        <dbReference type="ChEBI" id="CHEBI:30413"/>
    </cofactor>
</comment>
<dbReference type="Gene3D" id="1.10.630.10">
    <property type="entry name" value="Cytochrome P450"/>
    <property type="match status" value="1"/>
</dbReference>
<reference evidence="6" key="1">
    <citation type="submission" date="2022-04" db="EMBL/GenBank/DDBJ databases">
        <title>Carnegiea gigantea Genome sequencing and assembly v2.</title>
        <authorList>
            <person name="Copetti D."/>
            <person name="Sanderson M.J."/>
            <person name="Burquez A."/>
            <person name="Wojciechowski M.F."/>
        </authorList>
    </citation>
    <scope>NUCLEOTIDE SEQUENCE</scope>
    <source>
        <strain evidence="6">SGP5-SGP5p</strain>
        <tissue evidence="6">Aerial part</tissue>
    </source>
</reference>
<keyword evidence="4" id="KW-0560">Oxidoreductase</keyword>
<keyword evidence="3" id="KW-0479">Metal-binding</keyword>
<dbReference type="GO" id="GO:0020037">
    <property type="term" value="F:heme binding"/>
    <property type="evidence" value="ECO:0007669"/>
    <property type="project" value="InterPro"/>
</dbReference>
<evidence type="ECO:0000256" key="3">
    <source>
        <dbReference type="ARBA" id="ARBA00022723"/>
    </source>
</evidence>
<comment type="similarity">
    <text evidence="2">Belongs to the cytochrome P450 family.</text>
</comment>
<dbReference type="Pfam" id="PF00067">
    <property type="entry name" value="p450"/>
    <property type="match status" value="1"/>
</dbReference>
<name>A0A9Q1QEG2_9CARY</name>
<dbReference type="SUPFAM" id="SSF48264">
    <property type="entry name" value="Cytochrome P450"/>
    <property type="match status" value="1"/>
</dbReference>
<dbReference type="GO" id="GO:0016705">
    <property type="term" value="F:oxidoreductase activity, acting on paired donors, with incorporation or reduction of molecular oxygen"/>
    <property type="evidence" value="ECO:0007669"/>
    <property type="project" value="InterPro"/>
</dbReference>
<keyword evidence="7" id="KW-1185">Reference proteome</keyword>
<evidence type="ECO:0000313" key="6">
    <source>
        <dbReference type="EMBL" id="KAJ8438556.1"/>
    </source>
</evidence>
<sequence>MSLLQTTIKNRKPEHLMPKIEASRSGHKASSIALLVIRKNPSVENKIVQEIVQTAGKRVKKRKDRNFEVIFDTQDLEKMSPCLVPVDFKEAKEDEVFYRTYAMGRMDSIWGEDCMEFQPKNEKGFKYAWLNGGPRLCVGKKFADLQMMVAASILLRYRVKVWKIRLFVLKSPPLLHEAWVIRWFCA</sequence>
<evidence type="ECO:0000256" key="4">
    <source>
        <dbReference type="ARBA" id="ARBA00023002"/>
    </source>
</evidence>
<dbReference type="InterPro" id="IPR001128">
    <property type="entry name" value="Cyt_P450"/>
</dbReference>